<dbReference type="Gene3D" id="1.20.5.1930">
    <property type="match status" value="1"/>
</dbReference>
<evidence type="ECO:0000256" key="5">
    <source>
        <dbReference type="ARBA" id="ARBA00022741"/>
    </source>
</evidence>
<dbReference type="GO" id="GO:0046983">
    <property type="term" value="F:protein dimerization activity"/>
    <property type="evidence" value="ECO:0007669"/>
    <property type="project" value="InterPro"/>
</dbReference>
<organism evidence="12">
    <name type="scientific">uncultured bacterium esnapd1.2</name>
    <dbReference type="NCBI Taxonomy" id="1366589"/>
    <lineage>
        <taxon>Bacteria</taxon>
        <taxon>environmental samples</taxon>
    </lineage>
</organism>
<name>S5TTN2_9BACT</name>
<keyword evidence="5" id="KW-0547">Nucleotide-binding</keyword>
<dbReference type="SUPFAM" id="SSF55874">
    <property type="entry name" value="ATPase domain of HSP90 chaperone/DNA topoisomerase II/histidine kinase"/>
    <property type="match status" value="1"/>
</dbReference>
<dbReference type="GO" id="GO:0005524">
    <property type="term" value="F:ATP binding"/>
    <property type="evidence" value="ECO:0007669"/>
    <property type="project" value="UniProtKB-KW"/>
</dbReference>
<dbReference type="GO" id="GO:0016020">
    <property type="term" value="C:membrane"/>
    <property type="evidence" value="ECO:0007669"/>
    <property type="project" value="InterPro"/>
</dbReference>
<evidence type="ECO:0000256" key="4">
    <source>
        <dbReference type="ARBA" id="ARBA00022679"/>
    </source>
</evidence>
<dbReference type="Pfam" id="PF02518">
    <property type="entry name" value="HATPase_c"/>
    <property type="match status" value="1"/>
</dbReference>
<keyword evidence="8" id="KW-0902">Two-component regulatory system</keyword>
<keyword evidence="6" id="KW-0418">Kinase</keyword>
<dbReference type="Gene3D" id="3.30.565.10">
    <property type="entry name" value="Histidine kinase-like ATPase, C-terminal domain"/>
    <property type="match status" value="1"/>
</dbReference>
<evidence type="ECO:0000259" key="10">
    <source>
        <dbReference type="Pfam" id="PF02518"/>
    </source>
</evidence>
<dbReference type="PANTHER" id="PTHR24421">
    <property type="entry name" value="NITRATE/NITRITE SENSOR PROTEIN NARX-RELATED"/>
    <property type="match status" value="1"/>
</dbReference>
<comment type="catalytic activity">
    <reaction evidence="1">
        <text>ATP + protein L-histidine = ADP + protein N-phospho-L-histidine.</text>
        <dbReference type="EC" id="2.7.13.3"/>
    </reaction>
</comment>
<protein>
    <recommendedName>
        <fullName evidence="2">histidine kinase</fullName>
        <ecNumber evidence="2">2.7.13.3</ecNumber>
    </recommendedName>
</protein>
<feature type="transmembrane region" description="Helical" evidence="9">
    <location>
        <begin position="41"/>
        <end position="65"/>
    </location>
</feature>
<keyword evidence="3" id="KW-0597">Phosphoprotein</keyword>
<dbReference type="InterPro" id="IPR011712">
    <property type="entry name" value="Sig_transdc_His_kin_sub3_dim/P"/>
</dbReference>
<dbReference type="CDD" id="cd16917">
    <property type="entry name" value="HATPase_UhpB-NarQ-NarX-like"/>
    <property type="match status" value="1"/>
</dbReference>
<keyword evidence="9" id="KW-0472">Membrane</keyword>
<evidence type="ECO:0000256" key="2">
    <source>
        <dbReference type="ARBA" id="ARBA00012438"/>
    </source>
</evidence>
<dbReference type="AlphaFoldDB" id="S5TTN2"/>
<dbReference type="InterPro" id="IPR003594">
    <property type="entry name" value="HATPase_dom"/>
</dbReference>
<dbReference type="EC" id="2.7.13.3" evidence="2"/>
<evidence type="ECO:0000313" key="12">
    <source>
        <dbReference type="EMBL" id="AGS49271.1"/>
    </source>
</evidence>
<keyword evidence="9" id="KW-0812">Transmembrane</keyword>
<dbReference type="InterPro" id="IPR036890">
    <property type="entry name" value="HATPase_C_sf"/>
</dbReference>
<dbReference type="Pfam" id="PF07730">
    <property type="entry name" value="HisKA_3"/>
    <property type="match status" value="1"/>
</dbReference>
<dbReference type="PANTHER" id="PTHR24421:SF10">
    <property type="entry name" value="NITRATE_NITRITE SENSOR PROTEIN NARQ"/>
    <property type="match status" value="1"/>
</dbReference>
<evidence type="ECO:0000256" key="9">
    <source>
        <dbReference type="SAM" id="Phobius"/>
    </source>
</evidence>
<evidence type="ECO:0000256" key="8">
    <source>
        <dbReference type="ARBA" id="ARBA00023012"/>
    </source>
</evidence>
<keyword evidence="4" id="KW-0808">Transferase</keyword>
<feature type="transmembrane region" description="Helical" evidence="9">
    <location>
        <begin position="109"/>
        <end position="138"/>
    </location>
</feature>
<evidence type="ECO:0000256" key="3">
    <source>
        <dbReference type="ARBA" id="ARBA00022553"/>
    </source>
</evidence>
<evidence type="ECO:0000259" key="11">
    <source>
        <dbReference type="Pfam" id="PF07730"/>
    </source>
</evidence>
<feature type="transmembrane region" description="Helical" evidence="9">
    <location>
        <begin position="77"/>
        <end position="97"/>
    </location>
</feature>
<proteinExistence type="predicted"/>
<accession>S5TTN2</accession>
<evidence type="ECO:0000256" key="1">
    <source>
        <dbReference type="ARBA" id="ARBA00000085"/>
    </source>
</evidence>
<keyword evidence="9" id="KW-1133">Transmembrane helix</keyword>
<dbReference type="GO" id="GO:0000155">
    <property type="term" value="F:phosphorelay sensor kinase activity"/>
    <property type="evidence" value="ECO:0007669"/>
    <property type="project" value="InterPro"/>
</dbReference>
<evidence type="ECO:0000256" key="7">
    <source>
        <dbReference type="ARBA" id="ARBA00022840"/>
    </source>
</evidence>
<dbReference type="EMBL" id="KF264538">
    <property type="protein sequence ID" value="AGS49271.1"/>
    <property type="molecule type" value="Genomic_DNA"/>
</dbReference>
<keyword evidence="7" id="KW-0067">ATP-binding</keyword>
<sequence>MRGRCTERARRYAADAVVLAALLAVVGTESAALTHRTWWELPAGVLVCVLAVVTGQGWPAVSLVVGGTASLVYLPDLAGRFPAWPVVVMAVIGYRAGRRDTGAAVGLTGVAAVAGVGLVIGGLWSWLTMALTLLALVVPYLAGRYHAQDAAIAELGWRRAAELEQQQLLVAEQARLRERARIAADMHDSLGHELSLVALRAAVLQIAPDVPAHHQDAAGELRAGAAAATERLREIIGVLRGGDPVPPASRDEPIAELVARTVASGVTVSLDADPVLPPVPVAVDRAAYRVVQEALTNAVRHAPGAAVHVDFARTADTLTVRVVNGAARRAPDHGASGGTGLAGLRERVRRLGGDLRAAPTGRGFEVVARLPCTQTPDGLPGGAGGLPAARRRVRRRLVAALVLPAVLGLALAVTAQAHQVHAALTSVLTPGDAAAMRIGQSRHELSLPARQHPDPPDAPPPPDHVRCEYYAATHDPFAAHGPVHRLCFQDGRLVSKEILR</sequence>
<feature type="domain" description="Histidine kinase/HSP90-like ATPase" evidence="10">
    <location>
        <begin position="285"/>
        <end position="373"/>
    </location>
</feature>
<evidence type="ECO:0000256" key="6">
    <source>
        <dbReference type="ARBA" id="ARBA00022777"/>
    </source>
</evidence>
<dbReference type="InterPro" id="IPR050482">
    <property type="entry name" value="Sensor_HK_TwoCompSys"/>
</dbReference>
<feature type="domain" description="Signal transduction histidine kinase subgroup 3 dimerisation and phosphoacceptor" evidence="11">
    <location>
        <begin position="178"/>
        <end position="241"/>
    </location>
</feature>
<reference evidence="12" key="1">
    <citation type="journal article" date="2013" name="Proc. Natl. Acad. Sci. U.S.A.">
        <title>Mapping gene clusters within arrayed metagenomic libraries to expand the structural diversity of biomedically relevant natural products.</title>
        <authorList>
            <person name="Owen J.G."/>
            <person name="Reddy B.V."/>
            <person name="Ternei M.A."/>
            <person name="Charlop-Powers Z."/>
            <person name="Calle P.Y."/>
            <person name="Kim J.H."/>
            <person name="Brady S.F."/>
        </authorList>
    </citation>
    <scope>NUCLEOTIDE SEQUENCE</scope>
</reference>